<name>A0A2I2GHD2_9EURO</name>
<protein>
    <submittedName>
        <fullName evidence="1">Uncharacterized protein</fullName>
    </submittedName>
</protein>
<dbReference type="GeneID" id="36556340"/>
<dbReference type="VEuPathDB" id="FungiDB:P170DRAFT_434086"/>
<reference evidence="1 2" key="1">
    <citation type="submission" date="2016-12" db="EMBL/GenBank/DDBJ databases">
        <title>The genomes of Aspergillus section Nigri reveals drivers in fungal speciation.</title>
        <authorList>
            <consortium name="DOE Joint Genome Institute"/>
            <person name="Vesth T.C."/>
            <person name="Nybo J."/>
            <person name="Theobald S."/>
            <person name="Brandl J."/>
            <person name="Frisvad J.C."/>
            <person name="Nielsen K.F."/>
            <person name="Lyhne E.K."/>
            <person name="Kogle M.E."/>
            <person name="Kuo A."/>
            <person name="Riley R."/>
            <person name="Clum A."/>
            <person name="Nolan M."/>
            <person name="Lipzen A."/>
            <person name="Salamov A."/>
            <person name="Henrissat B."/>
            <person name="Wiebenga A."/>
            <person name="De Vries R.P."/>
            <person name="Grigoriev I.V."/>
            <person name="Mortensen U.H."/>
            <person name="Andersen M.R."/>
            <person name="Baker S.E."/>
        </authorList>
    </citation>
    <scope>NUCLEOTIDE SEQUENCE [LARGE SCALE GENOMIC DNA]</scope>
    <source>
        <strain evidence="1 2">IBT 23096</strain>
    </source>
</reference>
<proteinExistence type="predicted"/>
<dbReference type="AlphaFoldDB" id="A0A2I2GHD2"/>
<sequence length="108" mass="12029">MNLWLVGGNGDVNAVILLIWALEEQGSSNRVGGSAEVYVRDRQGMPVLQQRVQIFPVSKHQSLQISRRLLFGRTVFPGRNPDELLDLDLPGLREVAKICMEFMGLVPA</sequence>
<accession>A0A2I2GHD2</accession>
<dbReference type="Proteomes" id="UP000234275">
    <property type="component" value="Unassembled WGS sequence"/>
</dbReference>
<evidence type="ECO:0000313" key="2">
    <source>
        <dbReference type="Proteomes" id="UP000234275"/>
    </source>
</evidence>
<evidence type="ECO:0000313" key="1">
    <source>
        <dbReference type="EMBL" id="PLB52288.1"/>
    </source>
</evidence>
<gene>
    <name evidence="1" type="ORF">P170DRAFT_434086</name>
</gene>
<comment type="caution">
    <text evidence="1">The sequence shown here is derived from an EMBL/GenBank/DDBJ whole genome shotgun (WGS) entry which is preliminary data.</text>
</comment>
<dbReference type="OrthoDB" id="76567at2759"/>
<dbReference type="RefSeq" id="XP_024707590.1">
    <property type="nucleotide sequence ID" value="XM_024848641.1"/>
</dbReference>
<dbReference type="STRING" id="1392250.A0A2I2GHD2"/>
<organism evidence="1 2">
    <name type="scientific">Aspergillus steynii IBT 23096</name>
    <dbReference type="NCBI Taxonomy" id="1392250"/>
    <lineage>
        <taxon>Eukaryota</taxon>
        <taxon>Fungi</taxon>
        <taxon>Dikarya</taxon>
        <taxon>Ascomycota</taxon>
        <taxon>Pezizomycotina</taxon>
        <taxon>Eurotiomycetes</taxon>
        <taxon>Eurotiomycetidae</taxon>
        <taxon>Eurotiales</taxon>
        <taxon>Aspergillaceae</taxon>
        <taxon>Aspergillus</taxon>
        <taxon>Aspergillus subgen. Circumdati</taxon>
    </lineage>
</organism>
<keyword evidence="2" id="KW-1185">Reference proteome</keyword>
<dbReference type="EMBL" id="MSFO01000002">
    <property type="protein sequence ID" value="PLB52288.1"/>
    <property type="molecule type" value="Genomic_DNA"/>
</dbReference>